<comment type="similarity">
    <text evidence="2 3">Belongs to the dTDP-4-dehydrorhamnose reductase family.</text>
</comment>
<dbReference type="InterPro" id="IPR011051">
    <property type="entry name" value="RmlC_Cupin_sf"/>
</dbReference>
<dbReference type="EMBL" id="JAGIOE010000001">
    <property type="protein sequence ID" value="MBP2375942.1"/>
    <property type="molecule type" value="Genomic_DNA"/>
</dbReference>
<dbReference type="EC" id="1.1.1.133" evidence="3"/>
<dbReference type="InterPro" id="IPR005913">
    <property type="entry name" value="dTDP_dehydrorham_reduct"/>
</dbReference>
<evidence type="ECO:0000259" key="4">
    <source>
        <dbReference type="Pfam" id="PF04321"/>
    </source>
</evidence>
<dbReference type="Gene3D" id="3.90.25.10">
    <property type="entry name" value="UDP-galactose 4-epimerase, domain 1"/>
    <property type="match status" value="1"/>
</dbReference>
<gene>
    <name evidence="5" type="ORF">JOF46_003854</name>
</gene>
<sequence length="471" mass="50208">MNNAPIVQETGIAGLLLVHLPVHEDARGWFKENWQRAKMVAAGLPDFRPVQNNVSFNRLAGTTRGIHAEPWDKYVAVIGGSVFGAWVDLRAGEGFGKSFSATLGPGQAVFVPRGVGNGFQTLEPDTGYSYLVTEHWSEKARSGYTFLNLADPSAGIPWPIPLAKATVSEADRTHPMLDALTPVGPRKTMVLGANGQLGRALAALAPADGSYEFATRGQMDITDARQLAALDLSGYRAVINAAAYTQVDEAETPAGRRASWAANVTAVGQLAVACTQHGTTLVHLSSDYVFDGRKPSYTEFDAPCPLGVYGQTKAAGDAVVAQAPRHYLVRTSWVVGDGKNFVSTMTRLARAGVDPSVIDDQFGRLCFARDLAAGILHLLDSQAPYGTYNLTNEGETVSWARIAAEVFAALGHDPGRITATSTDGYRAAHPAMAPRPVHSTLELSKIKATGFIPPDQFEALAGYLAAYLPEA</sequence>
<evidence type="ECO:0000256" key="3">
    <source>
        <dbReference type="RuleBase" id="RU364082"/>
    </source>
</evidence>
<keyword evidence="3" id="KW-0521">NADP</keyword>
<keyword evidence="5" id="KW-0413">Isomerase</keyword>
<protein>
    <recommendedName>
        <fullName evidence="3">dTDP-4-dehydrorhamnose reductase</fullName>
        <ecNumber evidence="3">1.1.1.133</ecNumber>
    </recommendedName>
</protein>
<comment type="caution">
    <text evidence="5">The sequence shown here is derived from an EMBL/GenBank/DDBJ whole genome shotgun (WGS) entry which is preliminary data.</text>
</comment>
<name>A0ABS4WIA5_9MICC</name>
<dbReference type="InterPro" id="IPR014710">
    <property type="entry name" value="RmlC-like_jellyroll"/>
</dbReference>
<dbReference type="Gene3D" id="2.60.120.10">
    <property type="entry name" value="Jelly Rolls"/>
    <property type="match status" value="1"/>
</dbReference>
<comment type="function">
    <text evidence="3">Catalyzes the reduction of dTDP-6-deoxy-L-lyxo-4-hexulose to yield dTDP-L-rhamnose.</text>
</comment>
<dbReference type="Pfam" id="PF04321">
    <property type="entry name" value="RmlD_sub_bind"/>
    <property type="match status" value="1"/>
</dbReference>
<dbReference type="PANTHER" id="PTHR10491">
    <property type="entry name" value="DTDP-4-DEHYDRORHAMNOSE REDUCTASE"/>
    <property type="match status" value="1"/>
</dbReference>
<keyword evidence="6" id="KW-1185">Reference proteome</keyword>
<feature type="domain" description="RmlD-like substrate binding" evidence="4">
    <location>
        <begin position="187"/>
        <end position="464"/>
    </location>
</feature>
<dbReference type="SUPFAM" id="SSF51735">
    <property type="entry name" value="NAD(P)-binding Rossmann-fold domains"/>
    <property type="match status" value="1"/>
</dbReference>
<reference evidence="5 6" key="1">
    <citation type="submission" date="2021-03" db="EMBL/GenBank/DDBJ databases">
        <title>Sequencing the genomes of 1000 actinobacteria strains.</title>
        <authorList>
            <person name="Klenk H.-P."/>
        </authorList>
    </citation>
    <scope>NUCLEOTIDE SEQUENCE [LARGE SCALE GENOMIC DNA]</scope>
    <source>
        <strain evidence="5 6">DSM 15454</strain>
    </source>
</reference>
<dbReference type="RefSeq" id="WP_209910261.1">
    <property type="nucleotide sequence ID" value="NZ_BAAAMI010000023.1"/>
</dbReference>
<dbReference type="Gene3D" id="3.40.50.720">
    <property type="entry name" value="NAD(P)-binding Rossmann-like Domain"/>
    <property type="match status" value="1"/>
</dbReference>
<dbReference type="Proteomes" id="UP000766570">
    <property type="component" value="Unassembled WGS sequence"/>
</dbReference>
<dbReference type="InterPro" id="IPR029903">
    <property type="entry name" value="RmlD-like-bd"/>
</dbReference>
<dbReference type="GO" id="GO:0008830">
    <property type="term" value="F:dTDP-4-dehydrorhamnose 3,5-epimerase activity"/>
    <property type="evidence" value="ECO:0007669"/>
    <property type="project" value="UniProtKB-EC"/>
</dbReference>
<dbReference type="InterPro" id="IPR036291">
    <property type="entry name" value="NAD(P)-bd_dom_sf"/>
</dbReference>
<proteinExistence type="inferred from homology"/>
<dbReference type="PANTHER" id="PTHR10491:SF4">
    <property type="entry name" value="METHIONINE ADENOSYLTRANSFERASE 2 SUBUNIT BETA"/>
    <property type="match status" value="1"/>
</dbReference>
<keyword evidence="3" id="KW-0560">Oxidoreductase</keyword>
<accession>A0ABS4WIA5</accession>
<evidence type="ECO:0000256" key="2">
    <source>
        <dbReference type="ARBA" id="ARBA00010944"/>
    </source>
</evidence>
<dbReference type="Pfam" id="PF00908">
    <property type="entry name" value="dTDP_sugar_isom"/>
    <property type="match status" value="1"/>
</dbReference>
<evidence type="ECO:0000313" key="5">
    <source>
        <dbReference type="EMBL" id="MBP2375942.1"/>
    </source>
</evidence>
<dbReference type="SUPFAM" id="SSF51182">
    <property type="entry name" value="RmlC-like cupins"/>
    <property type="match status" value="1"/>
</dbReference>
<comment type="similarity">
    <text evidence="1">Belongs to the dTDP-4-dehydrorhamnose 3,5-epimerase family.</text>
</comment>
<evidence type="ECO:0000256" key="1">
    <source>
        <dbReference type="ARBA" id="ARBA00010154"/>
    </source>
</evidence>
<dbReference type="InterPro" id="IPR000888">
    <property type="entry name" value="RmlC-like"/>
</dbReference>
<organism evidence="5 6">
    <name type="scientific">Paeniglutamicibacter psychrophenolicus</name>
    <dbReference type="NCBI Taxonomy" id="257454"/>
    <lineage>
        <taxon>Bacteria</taxon>
        <taxon>Bacillati</taxon>
        <taxon>Actinomycetota</taxon>
        <taxon>Actinomycetes</taxon>
        <taxon>Micrococcales</taxon>
        <taxon>Micrococcaceae</taxon>
        <taxon>Paeniglutamicibacter</taxon>
    </lineage>
</organism>
<dbReference type="CDD" id="cd05254">
    <property type="entry name" value="dTDP_HR_like_SDR_e"/>
    <property type="match status" value="1"/>
</dbReference>
<evidence type="ECO:0000313" key="6">
    <source>
        <dbReference type="Proteomes" id="UP000766570"/>
    </source>
</evidence>
<comment type="pathway">
    <text evidence="3">Carbohydrate biosynthesis; dTDP-L-rhamnose biosynthesis.</text>
</comment>